<dbReference type="RefSeq" id="WP_198568482.1">
    <property type="nucleotide sequence ID" value="NZ_CP066167.1"/>
</dbReference>
<reference evidence="2 3" key="1">
    <citation type="submission" date="2020-12" db="EMBL/GenBank/DDBJ databases">
        <authorList>
            <person name="Shan Y."/>
        </authorList>
    </citation>
    <scope>NUCLEOTIDE SEQUENCE [LARGE SCALE GENOMIC DNA]</scope>
    <source>
        <strain evidence="3">csc3.9</strain>
    </source>
</reference>
<evidence type="ECO:0000313" key="3">
    <source>
        <dbReference type="Proteomes" id="UP000596063"/>
    </source>
</evidence>
<organism evidence="2 3">
    <name type="scientific">Spongiibacter nanhainus</name>
    <dbReference type="NCBI Taxonomy" id="2794344"/>
    <lineage>
        <taxon>Bacteria</taxon>
        <taxon>Pseudomonadati</taxon>
        <taxon>Pseudomonadota</taxon>
        <taxon>Gammaproteobacteria</taxon>
        <taxon>Cellvibrionales</taxon>
        <taxon>Spongiibacteraceae</taxon>
        <taxon>Spongiibacter</taxon>
    </lineage>
</organism>
<dbReference type="KEGG" id="snan:I6N98_11375"/>
<dbReference type="AlphaFoldDB" id="A0A7T4QY76"/>
<dbReference type="Proteomes" id="UP000596063">
    <property type="component" value="Chromosome"/>
</dbReference>
<gene>
    <name evidence="2" type="ORF">I6N98_11375</name>
</gene>
<evidence type="ECO:0000256" key="1">
    <source>
        <dbReference type="SAM" id="MobiDB-lite"/>
    </source>
</evidence>
<evidence type="ECO:0000313" key="2">
    <source>
        <dbReference type="EMBL" id="QQD16980.1"/>
    </source>
</evidence>
<name>A0A7T4QY76_9GAMM</name>
<protein>
    <submittedName>
        <fullName evidence="2">Uncharacterized protein</fullName>
    </submittedName>
</protein>
<keyword evidence="3" id="KW-1185">Reference proteome</keyword>
<feature type="region of interest" description="Disordered" evidence="1">
    <location>
        <begin position="64"/>
        <end position="110"/>
    </location>
</feature>
<feature type="compositionally biased region" description="Polar residues" evidence="1">
    <location>
        <begin position="98"/>
        <end position="110"/>
    </location>
</feature>
<dbReference type="EMBL" id="CP066167">
    <property type="protein sequence ID" value="QQD16980.1"/>
    <property type="molecule type" value="Genomic_DNA"/>
</dbReference>
<proteinExistence type="predicted"/>
<sequence>MGTIFVIQNQYGHYLSKQSEWVDGRDKRILYRTVHRDEAVNTVFELSSKDVALRAAPLECEVDENNHPKVEHAPAMFTPSERAGGEGTVDNSAEEETQAASAGGNKSENL</sequence>
<accession>A0A7T4QY76</accession>